<protein>
    <submittedName>
        <fullName evidence="2">Uncharacterized protein</fullName>
    </submittedName>
</protein>
<sequence length="176" mass="19300">MWPTIFRGVRGRNRGGWRRSARARALHRRSARAVVRREIARDPVLLKVVRYAENGRPKKMSDPESLPYFRRTLELSVENGCIMRGIVSRGRDSDTDDHSVTGARPSADVEQAQPGPHAGVLEQRIVPRISGQSTSGVGSSRSEGGGGTAEPISSTVPDVDRALADNGSRLCREQLF</sequence>
<dbReference type="EMBL" id="BGZK01001956">
    <property type="protein sequence ID" value="GBP88763.1"/>
    <property type="molecule type" value="Genomic_DNA"/>
</dbReference>
<evidence type="ECO:0000313" key="2">
    <source>
        <dbReference type="EMBL" id="GBP88763.1"/>
    </source>
</evidence>
<feature type="compositionally biased region" description="Basic and acidic residues" evidence="1">
    <location>
        <begin position="89"/>
        <end position="99"/>
    </location>
</feature>
<proteinExistence type="predicted"/>
<feature type="region of interest" description="Disordered" evidence="1">
    <location>
        <begin position="87"/>
        <end position="161"/>
    </location>
</feature>
<organism evidence="2 3">
    <name type="scientific">Eumeta variegata</name>
    <name type="common">Bagworm moth</name>
    <name type="synonym">Eumeta japonica</name>
    <dbReference type="NCBI Taxonomy" id="151549"/>
    <lineage>
        <taxon>Eukaryota</taxon>
        <taxon>Metazoa</taxon>
        <taxon>Ecdysozoa</taxon>
        <taxon>Arthropoda</taxon>
        <taxon>Hexapoda</taxon>
        <taxon>Insecta</taxon>
        <taxon>Pterygota</taxon>
        <taxon>Neoptera</taxon>
        <taxon>Endopterygota</taxon>
        <taxon>Lepidoptera</taxon>
        <taxon>Glossata</taxon>
        <taxon>Ditrysia</taxon>
        <taxon>Tineoidea</taxon>
        <taxon>Psychidae</taxon>
        <taxon>Oiketicinae</taxon>
        <taxon>Eumeta</taxon>
    </lineage>
</organism>
<keyword evidence="3" id="KW-1185">Reference proteome</keyword>
<accession>A0A4C1ZNG8</accession>
<evidence type="ECO:0000313" key="3">
    <source>
        <dbReference type="Proteomes" id="UP000299102"/>
    </source>
</evidence>
<reference evidence="2 3" key="1">
    <citation type="journal article" date="2019" name="Commun. Biol.">
        <title>The bagworm genome reveals a unique fibroin gene that provides high tensile strength.</title>
        <authorList>
            <person name="Kono N."/>
            <person name="Nakamura H."/>
            <person name="Ohtoshi R."/>
            <person name="Tomita M."/>
            <person name="Numata K."/>
            <person name="Arakawa K."/>
        </authorList>
    </citation>
    <scope>NUCLEOTIDE SEQUENCE [LARGE SCALE GENOMIC DNA]</scope>
</reference>
<dbReference type="AlphaFoldDB" id="A0A4C1ZNG8"/>
<gene>
    <name evidence="2" type="ORF">EVAR_17871_1</name>
</gene>
<feature type="compositionally biased region" description="Low complexity" evidence="1">
    <location>
        <begin position="130"/>
        <end position="142"/>
    </location>
</feature>
<dbReference type="Proteomes" id="UP000299102">
    <property type="component" value="Unassembled WGS sequence"/>
</dbReference>
<name>A0A4C1ZNG8_EUMVA</name>
<comment type="caution">
    <text evidence="2">The sequence shown here is derived from an EMBL/GenBank/DDBJ whole genome shotgun (WGS) entry which is preliminary data.</text>
</comment>
<evidence type="ECO:0000256" key="1">
    <source>
        <dbReference type="SAM" id="MobiDB-lite"/>
    </source>
</evidence>